<dbReference type="EMBL" id="LZLM01000077">
    <property type="protein sequence ID" value="OBJ85018.1"/>
    <property type="molecule type" value="Genomic_DNA"/>
</dbReference>
<dbReference type="InterPro" id="IPR000084">
    <property type="entry name" value="PE-PGRS_N"/>
</dbReference>
<name>A0A1A3KKW0_MYCAS</name>
<feature type="transmembrane region" description="Helical" evidence="1">
    <location>
        <begin position="134"/>
        <end position="157"/>
    </location>
</feature>
<comment type="caution">
    <text evidence="3">The sequence shown here is derived from an EMBL/GenBank/DDBJ whole genome shotgun (WGS) entry which is preliminary data.</text>
</comment>
<feature type="domain" description="PE" evidence="2">
    <location>
        <begin position="1"/>
        <end position="91"/>
    </location>
</feature>
<evidence type="ECO:0000259" key="2">
    <source>
        <dbReference type="Pfam" id="PF00934"/>
    </source>
</evidence>
<dbReference type="RefSeq" id="WP_065140334.1">
    <property type="nucleotide sequence ID" value="NZ_LZLM01000077.1"/>
</dbReference>
<dbReference type="SUPFAM" id="SSF140459">
    <property type="entry name" value="PE/PPE dimer-like"/>
    <property type="match status" value="1"/>
</dbReference>
<evidence type="ECO:0000313" key="4">
    <source>
        <dbReference type="Proteomes" id="UP000093925"/>
    </source>
</evidence>
<gene>
    <name evidence="3" type="ORF">A5640_13640</name>
</gene>
<dbReference type="Gene3D" id="1.10.287.850">
    <property type="entry name" value="HP0062-like domain"/>
    <property type="match status" value="1"/>
</dbReference>
<reference evidence="3 4" key="1">
    <citation type="submission" date="2016-06" db="EMBL/GenBank/DDBJ databases">
        <authorList>
            <person name="Kjaerup R.B."/>
            <person name="Dalgaard T.S."/>
            <person name="Juul-Madsen H.R."/>
        </authorList>
    </citation>
    <scope>NUCLEOTIDE SEQUENCE [LARGE SCALE GENOMIC DNA]</scope>
    <source>
        <strain evidence="3 4">1276495.2</strain>
    </source>
</reference>
<dbReference type="Proteomes" id="UP000093925">
    <property type="component" value="Unassembled WGS sequence"/>
</dbReference>
<evidence type="ECO:0000313" key="3">
    <source>
        <dbReference type="EMBL" id="OBJ85018.1"/>
    </source>
</evidence>
<keyword evidence="1" id="KW-0812">Transmembrane</keyword>
<keyword evidence="1" id="KW-0472">Membrane</keyword>
<sequence length="165" mass="16946">MKVAPDVVAAAVADLETLADTVEAAHLATAPKTLAVTPAAADEVSVNIAHLFSGHAEDYFATAGQAAAFQQNFAQTLSASAVSYASAESVNGALLQGFEALFQQGQNAILNALAAYLVWSESWISFVPGPLRTYVYAPILLALLAALGNALFAAIVLQAIGMIPG</sequence>
<dbReference type="AlphaFoldDB" id="A0A1A3KKW0"/>
<dbReference type="InterPro" id="IPR038332">
    <property type="entry name" value="PPE_sf"/>
</dbReference>
<accession>A0A1A3KKW0</accession>
<organism evidence="3 4">
    <name type="scientific">Mycobacterium asiaticum</name>
    <dbReference type="NCBI Taxonomy" id="1790"/>
    <lineage>
        <taxon>Bacteria</taxon>
        <taxon>Bacillati</taxon>
        <taxon>Actinomycetota</taxon>
        <taxon>Actinomycetes</taxon>
        <taxon>Mycobacteriales</taxon>
        <taxon>Mycobacteriaceae</taxon>
        <taxon>Mycobacterium</taxon>
    </lineage>
</organism>
<keyword evidence="1" id="KW-1133">Transmembrane helix</keyword>
<proteinExistence type="predicted"/>
<evidence type="ECO:0000256" key="1">
    <source>
        <dbReference type="SAM" id="Phobius"/>
    </source>
</evidence>
<dbReference type="Pfam" id="PF00934">
    <property type="entry name" value="PE"/>
    <property type="match status" value="1"/>
</dbReference>
<protein>
    <recommendedName>
        <fullName evidence="2">PE domain-containing protein</fullName>
    </recommendedName>
</protein>